<name>A0A1G4UAK9_9HYPH</name>
<keyword evidence="3" id="KW-1185">Reference proteome</keyword>
<dbReference type="Proteomes" id="UP000198889">
    <property type="component" value="Unassembled WGS sequence"/>
</dbReference>
<protein>
    <submittedName>
        <fullName evidence="2">Uncharacterized protein</fullName>
    </submittedName>
</protein>
<evidence type="ECO:0000313" key="2">
    <source>
        <dbReference type="EMBL" id="SCW90617.1"/>
    </source>
</evidence>
<proteinExistence type="predicted"/>
<organism evidence="2 3">
    <name type="scientific">Ancylobacter rudongensis</name>
    <dbReference type="NCBI Taxonomy" id="177413"/>
    <lineage>
        <taxon>Bacteria</taxon>
        <taxon>Pseudomonadati</taxon>
        <taxon>Pseudomonadota</taxon>
        <taxon>Alphaproteobacteria</taxon>
        <taxon>Hyphomicrobiales</taxon>
        <taxon>Xanthobacteraceae</taxon>
        <taxon>Ancylobacter</taxon>
    </lineage>
</organism>
<feature type="compositionally biased region" description="Polar residues" evidence="1">
    <location>
        <begin position="1"/>
        <end position="12"/>
    </location>
</feature>
<accession>A0A1G4UAK9</accession>
<gene>
    <name evidence="2" type="ORF">SAMN05660859_3633</name>
</gene>
<evidence type="ECO:0000313" key="3">
    <source>
        <dbReference type="Proteomes" id="UP000198889"/>
    </source>
</evidence>
<dbReference type="AlphaFoldDB" id="A0A1G4UAK9"/>
<reference evidence="3" key="1">
    <citation type="submission" date="2016-10" db="EMBL/GenBank/DDBJ databases">
        <authorList>
            <person name="Varghese N."/>
            <person name="Submissions S."/>
        </authorList>
    </citation>
    <scope>NUCLEOTIDE SEQUENCE [LARGE SCALE GENOMIC DNA]</scope>
    <source>
        <strain evidence="3">CGMCC 1.1761</strain>
    </source>
</reference>
<sequence length="98" mass="9887">MVPNNGKPQNPDYTEREIDESVEESFPASDPPALGGITGDVPPSDGGVPGGTQVIPPPGAKAGDAAPTEAEIDEALEESFPASDPPSFTAVTGVKEGN</sequence>
<dbReference type="RefSeq" id="WP_091442496.1">
    <property type="nucleotide sequence ID" value="NZ_FMTP01000006.1"/>
</dbReference>
<dbReference type="EMBL" id="FMTP01000006">
    <property type="protein sequence ID" value="SCW90617.1"/>
    <property type="molecule type" value="Genomic_DNA"/>
</dbReference>
<feature type="region of interest" description="Disordered" evidence="1">
    <location>
        <begin position="1"/>
        <end position="98"/>
    </location>
</feature>
<evidence type="ECO:0000256" key="1">
    <source>
        <dbReference type="SAM" id="MobiDB-lite"/>
    </source>
</evidence>